<organism evidence="5">
    <name type="scientific">Aegilops tauschii</name>
    <name type="common">Tausch's goatgrass</name>
    <name type="synonym">Aegilops squarrosa</name>
    <dbReference type="NCBI Taxonomy" id="37682"/>
    <lineage>
        <taxon>Eukaryota</taxon>
        <taxon>Viridiplantae</taxon>
        <taxon>Streptophyta</taxon>
        <taxon>Embryophyta</taxon>
        <taxon>Tracheophyta</taxon>
        <taxon>Spermatophyta</taxon>
        <taxon>Magnoliopsida</taxon>
        <taxon>Liliopsida</taxon>
        <taxon>Poales</taxon>
        <taxon>Poaceae</taxon>
        <taxon>BOP clade</taxon>
        <taxon>Pooideae</taxon>
        <taxon>Triticodae</taxon>
        <taxon>Triticeae</taxon>
        <taxon>Triticinae</taxon>
        <taxon>Aegilops</taxon>
    </lineage>
</organism>
<dbReference type="Pfam" id="PF24300">
    <property type="entry name" value="KWL1"/>
    <property type="match status" value="1"/>
</dbReference>
<accession>R7WBC8</accession>
<comment type="similarity">
    <text evidence="2">Belongs to the kiwellin family.</text>
</comment>
<dbReference type="SUPFAM" id="SSF50685">
    <property type="entry name" value="Barwin-like endoglucanases"/>
    <property type="match status" value="1"/>
</dbReference>
<dbReference type="GO" id="GO:0005576">
    <property type="term" value="C:extracellular region"/>
    <property type="evidence" value="ECO:0007669"/>
    <property type="project" value="UniProtKB-SubCell"/>
</dbReference>
<dbReference type="InterPro" id="IPR036908">
    <property type="entry name" value="RlpA-like_sf"/>
</dbReference>
<evidence type="ECO:0000313" key="5">
    <source>
        <dbReference type="EnsemblPlants" id="EMT19058"/>
    </source>
</evidence>
<evidence type="ECO:0000256" key="2">
    <source>
        <dbReference type="ARBA" id="ARBA00005592"/>
    </source>
</evidence>
<dbReference type="PANTHER" id="PTHR33191">
    <property type="entry name" value="RIPENING-RELATED PROTEIN 2-RELATED"/>
    <property type="match status" value="1"/>
</dbReference>
<proteinExistence type="inferred from homology"/>
<evidence type="ECO:0000256" key="1">
    <source>
        <dbReference type="ARBA" id="ARBA00004613"/>
    </source>
</evidence>
<name>R7WBC8_AEGTA</name>
<keyword evidence="4" id="KW-0732">Signal</keyword>
<reference evidence="5" key="1">
    <citation type="submission" date="2015-06" db="UniProtKB">
        <authorList>
            <consortium name="EnsemblPlants"/>
        </authorList>
    </citation>
    <scope>IDENTIFICATION</scope>
</reference>
<protein>
    <submittedName>
        <fullName evidence="5">Uncharacterized protein</fullName>
    </submittedName>
</protein>
<dbReference type="AlphaFoldDB" id="R7WBC8"/>
<keyword evidence="3" id="KW-0964">Secreted</keyword>
<evidence type="ECO:0000256" key="3">
    <source>
        <dbReference type="ARBA" id="ARBA00022525"/>
    </source>
</evidence>
<dbReference type="EnsemblPlants" id="EMT19058">
    <property type="protein sequence ID" value="EMT19058"/>
    <property type="gene ID" value="F775_42530"/>
</dbReference>
<dbReference type="Gene3D" id="2.40.40.10">
    <property type="entry name" value="RlpA-like domain"/>
    <property type="match status" value="1"/>
</dbReference>
<comment type="subcellular location">
    <subcellularLocation>
        <location evidence="1">Secreted</location>
    </subcellularLocation>
</comment>
<dbReference type="PANTHER" id="PTHR33191:SF93">
    <property type="entry name" value="EXPANSIN-LIKE EG45 DOMAIN-CONTAINING PROTEIN"/>
    <property type="match status" value="1"/>
</dbReference>
<evidence type="ECO:0000256" key="4">
    <source>
        <dbReference type="ARBA" id="ARBA00022729"/>
    </source>
</evidence>
<dbReference type="InterPro" id="IPR039271">
    <property type="entry name" value="Kiwellin-like"/>
</dbReference>
<sequence>MVVDECAGCDNEVGASSGIWKNFDLDTSLGQVSCTVSRRPTEGKFELQQNVPAVMTVNGFQEGEGGGGPAACDGQYHSDDEFVVSLSSEWFAGGARCGRVIRIVDPSNYGINAKVVDECAGCDNEVGASSHIWKNFDLDTSLGQVDMKWSDLDF</sequence>